<dbReference type="InterPro" id="IPR050582">
    <property type="entry name" value="HAD-like_SerB"/>
</dbReference>
<dbReference type="InterPro" id="IPR004469">
    <property type="entry name" value="PSP"/>
</dbReference>
<evidence type="ECO:0000256" key="4">
    <source>
        <dbReference type="ARBA" id="ARBA00012640"/>
    </source>
</evidence>
<evidence type="ECO:0000256" key="13">
    <source>
        <dbReference type="ARBA" id="ARBA00048523"/>
    </source>
</evidence>
<evidence type="ECO:0000313" key="16">
    <source>
        <dbReference type="Proteomes" id="UP000240535"/>
    </source>
</evidence>
<comment type="similarity">
    <text evidence="3">Belongs to the HAD-like hydrolase superfamily. SerB family.</text>
</comment>
<dbReference type="EC" id="3.1.3.3" evidence="4"/>
<dbReference type="GO" id="GO:0005737">
    <property type="term" value="C:cytoplasm"/>
    <property type="evidence" value="ECO:0007669"/>
    <property type="project" value="TreeGrafter"/>
</dbReference>
<dbReference type="Pfam" id="PF00702">
    <property type="entry name" value="Hydrolase"/>
    <property type="match status" value="1"/>
</dbReference>
<evidence type="ECO:0000256" key="6">
    <source>
        <dbReference type="ARBA" id="ARBA00022605"/>
    </source>
</evidence>
<keyword evidence="9" id="KW-0460">Magnesium</keyword>
<dbReference type="SFLD" id="SFLDF00029">
    <property type="entry name" value="phosphoserine_phosphatase"/>
    <property type="match status" value="1"/>
</dbReference>
<evidence type="ECO:0000313" key="15">
    <source>
        <dbReference type="EMBL" id="PSM52226.1"/>
    </source>
</evidence>
<protein>
    <recommendedName>
        <fullName evidence="5">Phosphoserine phosphatase</fullName>
        <ecNumber evidence="4">3.1.3.3</ecNumber>
    </recommendedName>
    <alternativeName>
        <fullName evidence="11">O-phosphoserine phosphohydrolase</fullName>
    </alternativeName>
</protein>
<comment type="caution">
    <text evidence="15">The sequence shown here is derived from an EMBL/GenBank/DDBJ whole genome shotgun (WGS) entry which is preliminary data.</text>
</comment>
<keyword evidence="16" id="KW-1185">Reference proteome</keyword>
<evidence type="ECO:0000256" key="1">
    <source>
        <dbReference type="ARBA" id="ARBA00001946"/>
    </source>
</evidence>
<dbReference type="SFLD" id="SFLDG01137">
    <property type="entry name" value="C1.6.1:_Phosphoserine_Phosphat"/>
    <property type="match status" value="1"/>
</dbReference>
<keyword evidence="8" id="KW-0378">Hydrolase</keyword>
<dbReference type="RefSeq" id="WP_106870873.1">
    <property type="nucleotide sequence ID" value="NZ_CP053841.1"/>
</dbReference>
<accession>A0A2P8R154</accession>
<dbReference type="NCBIfam" id="TIGR01488">
    <property type="entry name" value="HAD-SF-IB"/>
    <property type="match status" value="1"/>
</dbReference>
<dbReference type="SFLD" id="SFLDS00003">
    <property type="entry name" value="Haloacid_Dehalogenase"/>
    <property type="match status" value="2"/>
</dbReference>
<comment type="cofactor">
    <cofactor evidence="1">
        <name>Mg(2+)</name>
        <dbReference type="ChEBI" id="CHEBI:18420"/>
    </cofactor>
</comment>
<comment type="pathway">
    <text evidence="2">Amino-acid biosynthesis; L-serine biosynthesis; L-serine from 3-phospho-D-glycerate: step 3/3.</text>
</comment>
<reference evidence="16" key="1">
    <citation type="submission" date="2017-10" db="EMBL/GenBank/DDBJ databases">
        <title>Campylobacter species from seals.</title>
        <authorList>
            <person name="Gilbert M.J."/>
            <person name="Zomer A.L."/>
            <person name="Timmerman A.J."/>
            <person name="Duim B."/>
            <person name="Wagenaar J.A."/>
        </authorList>
    </citation>
    <scope>NUCLEOTIDE SEQUENCE [LARGE SCALE GENOMIC DNA]</scope>
    <source>
        <strain evidence="16">17S00004-5</strain>
    </source>
</reference>
<dbReference type="UniPathway" id="UPA00135">
    <property type="reaction ID" value="UER00198"/>
</dbReference>
<evidence type="ECO:0000256" key="12">
    <source>
        <dbReference type="ARBA" id="ARBA00048138"/>
    </source>
</evidence>
<dbReference type="GO" id="GO:0006564">
    <property type="term" value="P:L-serine biosynthetic process"/>
    <property type="evidence" value="ECO:0007669"/>
    <property type="project" value="UniProtKB-KW"/>
</dbReference>
<dbReference type="GO" id="GO:0036424">
    <property type="term" value="F:L-phosphoserine phosphatase activity"/>
    <property type="evidence" value="ECO:0007669"/>
    <property type="project" value="InterPro"/>
</dbReference>
<evidence type="ECO:0000256" key="5">
    <source>
        <dbReference type="ARBA" id="ARBA00015196"/>
    </source>
</evidence>
<evidence type="ECO:0000256" key="9">
    <source>
        <dbReference type="ARBA" id="ARBA00022842"/>
    </source>
</evidence>
<dbReference type="OrthoDB" id="9792539at2"/>
<evidence type="ECO:0000256" key="3">
    <source>
        <dbReference type="ARBA" id="ARBA00009184"/>
    </source>
</evidence>
<dbReference type="SFLD" id="SFLDG01129">
    <property type="entry name" value="C1.5:_HAD__Beta-PGM__Phosphata"/>
    <property type="match status" value="1"/>
</dbReference>
<gene>
    <name evidence="15" type="primary">serB</name>
    <name evidence="15" type="ORF">CQ405_04000</name>
</gene>
<dbReference type="AlphaFoldDB" id="A0A2P8R154"/>
<dbReference type="InterPro" id="IPR023214">
    <property type="entry name" value="HAD_sf"/>
</dbReference>
<name>A0A2P8R154_9BACT</name>
<feature type="active site" description="Proton donor" evidence="14">
    <location>
        <position position="10"/>
    </location>
</feature>
<evidence type="ECO:0000256" key="10">
    <source>
        <dbReference type="ARBA" id="ARBA00023299"/>
    </source>
</evidence>
<evidence type="ECO:0000256" key="8">
    <source>
        <dbReference type="ARBA" id="ARBA00022801"/>
    </source>
</evidence>
<proteinExistence type="inferred from homology"/>
<dbReference type="SUPFAM" id="SSF56784">
    <property type="entry name" value="HAD-like"/>
    <property type="match status" value="1"/>
</dbReference>
<dbReference type="EMBL" id="PDHH01000003">
    <property type="protein sequence ID" value="PSM52226.1"/>
    <property type="molecule type" value="Genomic_DNA"/>
</dbReference>
<organism evidence="15 16">
    <name type="scientific">Campylobacter blaseri</name>
    <dbReference type="NCBI Taxonomy" id="2042961"/>
    <lineage>
        <taxon>Bacteria</taxon>
        <taxon>Pseudomonadati</taxon>
        <taxon>Campylobacterota</taxon>
        <taxon>Epsilonproteobacteria</taxon>
        <taxon>Campylobacterales</taxon>
        <taxon>Campylobacteraceae</taxon>
        <taxon>Campylobacter</taxon>
    </lineage>
</organism>
<dbReference type="SFLD" id="SFLDG01136">
    <property type="entry name" value="C1.6:_Phosphoserine_Phosphatas"/>
    <property type="match status" value="1"/>
</dbReference>
<comment type="catalytic activity">
    <reaction evidence="12">
        <text>O-phospho-L-serine + H2O = L-serine + phosphate</text>
        <dbReference type="Rhea" id="RHEA:21208"/>
        <dbReference type="ChEBI" id="CHEBI:15377"/>
        <dbReference type="ChEBI" id="CHEBI:33384"/>
        <dbReference type="ChEBI" id="CHEBI:43474"/>
        <dbReference type="ChEBI" id="CHEBI:57524"/>
        <dbReference type="EC" id="3.1.3.3"/>
    </reaction>
</comment>
<dbReference type="Gene3D" id="3.40.50.1000">
    <property type="entry name" value="HAD superfamily/HAD-like"/>
    <property type="match status" value="1"/>
</dbReference>
<evidence type="ECO:0000256" key="7">
    <source>
        <dbReference type="ARBA" id="ARBA00022723"/>
    </source>
</evidence>
<dbReference type="GO" id="GO:0000287">
    <property type="term" value="F:magnesium ion binding"/>
    <property type="evidence" value="ECO:0007669"/>
    <property type="project" value="TreeGrafter"/>
</dbReference>
<dbReference type="InterPro" id="IPR036412">
    <property type="entry name" value="HAD-like_sf"/>
</dbReference>
<dbReference type="NCBIfam" id="TIGR00338">
    <property type="entry name" value="serB"/>
    <property type="match status" value="1"/>
</dbReference>
<dbReference type="PANTHER" id="PTHR43344:SF2">
    <property type="entry name" value="PHOSPHOSERINE PHOSPHATASE"/>
    <property type="match status" value="1"/>
</dbReference>
<dbReference type="Proteomes" id="UP000240535">
    <property type="component" value="Unassembled WGS sequence"/>
</dbReference>
<evidence type="ECO:0000256" key="14">
    <source>
        <dbReference type="PIRSR" id="PIRSR604469-1"/>
    </source>
</evidence>
<evidence type="ECO:0000256" key="11">
    <source>
        <dbReference type="ARBA" id="ARBA00031693"/>
    </source>
</evidence>
<comment type="catalytic activity">
    <reaction evidence="13">
        <text>O-phospho-D-serine + H2O = D-serine + phosphate</text>
        <dbReference type="Rhea" id="RHEA:24873"/>
        <dbReference type="ChEBI" id="CHEBI:15377"/>
        <dbReference type="ChEBI" id="CHEBI:35247"/>
        <dbReference type="ChEBI" id="CHEBI:43474"/>
        <dbReference type="ChEBI" id="CHEBI:58680"/>
        <dbReference type="EC" id="3.1.3.3"/>
    </reaction>
</comment>
<keyword evidence="6" id="KW-0028">Amino-acid biosynthesis</keyword>
<keyword evidence="7" id="KW-0479">Metal-binding</keyword>
<evidence type="ECO:0000256" key="2">
    <source>
        <dbReference type="ARBA" id="ARBA00005135"/>
    </source>
</evidence>
<feature type="active site" description="Nucleophile" evidence="14">
    <location>
        <position position="8"/>
    </location>
</feature>
<keyword evidence="10" id="KW-0718">Serine biosynthesis</keyword>
<dbReference type="PANTHER" id="PTHR43344">
    <property type="entry name" value="PHOSPHOSERINE PHOSPHATASE"/>
    <property type="match status" value="1"/>
</dbReference>
<sequence>MIKLCIFDFDNTLMDGETITKFAEHMGVGKEVADITNQAMAGDLDFFESFSKRVALVKGMKEEDAKELAKNLPFIDGAKEIISYLKEKCIKVVVFSGGFHIGTDVAQEKLGFDASFANYFHTKNGITTGLAGGEMMFNESKGLMLKQLKGLLGLKKEEVMCVGDGANDISMFKEAGLNIAFCAHEVLKKEATYVIDKRDLREIKKYV</sequence>